<name>X0RRV7_9ZZZZ</name>
<dbReference type="PANTHER" id="PTHR41252">
    <property type="entry name" value="BLR2505 PROTEIN"/>
    <property type="match status" value="1"/>
</dbReference>
<dbReference type="Gene3D" id="3.10.450.50">
    <property type="match status" value="1"/>
</dbReference>
<proteinExistence type="predicted"/>
<dbReference type="PANTHER" id="PTHR41252:SF1">
    <property type="entry name" value="BLR2505 PROTEIN"/>
    <property type="match status" value="1"/>
</dbReference>
<dbReference type="InterPro" id="IPR032710">
    <property type="entry name" value="NTF2-like_dom_sf"/>
</dbReference>
<dbReference type="SUPFAM" id="SSF54427">
    <property type="entry name" value="NTF2-like"/>
    <property type="match status" value="1"/>
</dbReference>
<reference evidence="2" key="1">
    <citation type="journal article" date="2014" name="Front. Microbiol.">
        <title>High frequency of phylogenetically diverse reductive dehalogenase-homologous genes in deep subseafloor sedimentary metagenomes.</title>
        <authorList>
            <person name="Kawai M."/>
            <person name="Futagami T."/>
            <person name="Toyoda A."/>
            <person name="Takaki Y."/>
            <person name="Nishi S."/>
            <person name="Hori S."/>
            <person name="Arai W."/>
            <person name="Tsubouchi T."/>
            <person name="Morono Y."/>
            <person name="Uchiyama I."/>
            <person name="Ito T."/>
            <person name="Fujiyama A."/>
            <person name="Inagaki F."/>
            <person name="Takami H."/>
        </authorList>
    </citation>
    <scope>NUCLEOTIDE SEQUENCE</scope>
    <source>
        <strain evidence="2">Expedition CK06-06</strain>
    </source>
</reference>
<accession>X0RRV7</accession>
<sequence length="163" mass="17726">MNARSPGLLACTIAWLAATQMGCAHIGPGTDARLAENRRIVRELFDALSRGDVATIDRLYADDFEIWTAGSMPFSGRHDKAYALGATEMILGAFPQGIAFTIDAMTAEGDRIAIEAHSDGAHVSGNHYHNEYHFLLRIRDGQVVEFKEYMDTALAAEVLVGGQ</sequence>
<evidence type="ECO:0000313" key="2">
    <source>
        <dbReference type="EMBL" id="GAF71478.1"/>
    </source>
</evidence>
<gene>
    <name evidence="2" type="ORF">S01H1_12900</name>
</gene>
<organism evidence="2">
    <name type="scientific">marine sediment metagenome</name>
    <dbReference type="NCBI Taxonomy" id="412755"/>
    <lineage>
        <taxon>unclassified sequences</taxon>
        <taxon>metagenomes</taxon>
        <taxon>ecological metagenomes</taxon>
    </lineage>
</organism>
<feature type="domain" description="SnoaL-like" evidence="1">
    <location>
        <begin position="41"/>
        <end position="145"/>
    </location>
</feature>
<dbReference type="EMBL" id="BARS01006633">
    <property type="protein sequence ID" value="GAF71478.1"/>
    <property type="molecule type" value="Genomic_DNA"/>
</dbReference>
<protein>
    <recommendedName>
        <fullName evidence="1">SnoaL-like domain-containing protein</fullName>
    </recommendedName>
</protein>
<dbReference type="InterPro" id="IPR037401">
    <property type="entry name" value="SnoaL-like"/>
</dbReference>
<dbReference type="AlphaFoldDB" id="X0RRV7"/>
<comment type="caution">
    <text evidence="2">The sequence shown here is derived from an EMBL/GenBank/DDBJ whole genome shotgun (WGS) entry which is preliminary data.</text>
</comment>
<dbReference type="Pfam" id="PF12680">
    <property type="entry name" value="SnoaL_2"/>
    <property type="match status" value="1"/>
</dbReference>
<evidence type="ECO:0000259" key="1">
    <source>
        <dbReference type="Pfam" id="PF12680"/>
    </source>
</evidence>